<evidence type="ECO:0000256" key="2">
    <source>
        <dbReference type="ARBA" id="ARBA00006875"/>
    </source>
</evidence>
<keyword evidence="11" id="KW-0472">Membrane</keyword>
<dbReference type="PANTHER" id="PTHR14517">
    <property type="entry name" value="RIB43A-RELATED"/>
    <property type="match status" value="1"/>
</dbReference>
<evidence type="ECO:0000256" key="4">
    <source>
        <dbReference type="ARBA" id="ARBA00022846"/>
    </source>
</evidence>
<protein>
    <submittedName>
        <fullName evidence="12">RIB43A protein</fullName>
    </submittedName>
</protein>
<reference evidence="12 13" key="1">
    <citation type="submission" date="2015-03" db="EMBL/GenBank/DDBJ databases">
        <title>Draft genome of the nematode, Opisthorchis viverrini.</title>
        <authorList>
            <person name="Mitreva M."/>
        </authorList>
    </citation>
    <scope>NUCLEOTIDE SEQUENCE [LARGE SCALE GENOMIC DNA]</scope>
    <source>
        <strain evidence="12">Khon Kaen</strain>
    </source>
</reference>
<dbReference type="PANTHER" id="PTHR14517:SF6">
    <property type="entry name" value="RE41410P"/>
    <property type="match status" value="1"/>
</dbReference>
<keyword evidence="6" id="KW-0969">Cilium</keyword>
<keyword evidence="11" id="KW-0812">Transmembrane</keyword>
<keyword evidence="7" id="KW-0206">Cytoskeleton</keyword>
<evidence type="ECO:0000313" key="13">
    <source>
        <dbReference type="Proteomes" id="UP000243686"/>
    </source>
</evidence>
<sequence length="472" mass="55082">MQLSKDNSNRRQQYLEPVKAGLVKSCGGFFAMPVFTLVVSQLKMYKLDIPLDAKEAAVIEARRKREQERQARIFNARTRLIGVDERALQQQVEEKKERELREDLREKAYAADAVRNDKIASILEKRQERDKYLINRSLNEFRALHQQPDSRREFDLYDPEALKKDRPARVSDDDPRCGVASMQKFEGEDLNGQARKQYQQEQAQNWLERQIEERRRAEAARNEAERLHALKRRELDQRACELAKAEEECRRAINMAVQRFNSALKIEEEQRKLQKAKQEQDDNMTEICNAIYSDFLTENPAQAISAFGPHRYVPDRYKGMPPEQKADIVKTQQKQILERERLKAEEKMRDAEWDAQRLKSAKLGLLLERELDRTTKQLKRQLAEENLKLALDQKAFQEYLDREAKNTRCELEHDGADELGYGDIGDKAASCVMGDGIRATHNLLPRLLGNLSQEWFSFRAHSLLSTRILVKL</sequence>
<comment type="subunit">
    <text evidence="9">Microtubule inner protein component of sperm flagellar doublet microtubules.</text>
</comment>
<keyword evidence="5 10" id="KW-0175">Coiled coil</keyword>
<evidence type="ECO:0000256" key="5">
    <source>
        <dbReference type="ARBA" id="ARBA00023054"/>
    </source>
</evidence>
<organism evidence="12 13">
    <name type="scientific">Opisthorchis viverrini</name>
    <name type="common">Southeast Asian liver fluke</name>
    <dbReference type="NCBI Taxonomy" id="6198"/>
    <lineage>
        <taxon>Eukaryota</taxon>
        <taxon>Metazoa</taxon>
        <taxon>Spiralia</taxon>
        <taxon>Lophotrochozoa</taxon>
        <taxon>Platyhelminthes</taxon>
        <taxon>Trematoda</taxon>
        <taxon>Digenea</taxon>
        <taxon>Opisthorchiida</taxon>
        <taxon>Opisthorchiata</taxon>
        <taxon>Opisthorchiidae</taxon>
        <taxon>Opisthorchis</taxon>
    </lineage>
</organism>
<keyword evidence="8" id="KW-0966">Cell projection</keyword>
<name>A0A1S8WS24_OPIVI</name>
<gene>
    <name evidence="12" type="ORF">X801_06843</name>
</gene>
<evidence type="ECO:0000256" key="1">
    <source>
        <dbReference type="ARBA" id="ARBA00004611"/>
    </source>
</evidence>
<feature type="non-terminal residue" evidence="12">
    <location>
        <position position="472"/>
    </location>
</feature>
<evidence type="ECO:0000256" key="6">
    <source>
        <dbReference type="ARBA" id="ARBA00023069"/>
    </source>
</evidence>
<evidence type="ECO:0000256" key="10">
    <source>
        <dbReference type="SAM" id="Coils"/>
    </source>
</evidence>
<keyword evidence="11" id="KW-1133">Transmembrane helix</keyword>
<comment type="subcellular location">
    <subcellularLocation>
        <location evidence="1">Cytoplasm</location>
        <location evidence="1">Cytoskeleton</location>
        <location evidence="1">Flagellum axoneme</location>
    </subcellularLocation>
</comment>
<evidence type="ECO:0000256" key="7">
    <source>
        <dbReference type="ARBA" id="ARBA00023212"/>
    </source>
</evidence>
<feature type="transmembrane region" description="Helical" evidence="11">
    <location>
        <begin position="21"/>
        <end position="42"/>
    </location>
</feature>
<proteinExistence type="inferred from homology"/>
<evidence type="ECO:0000256" key="8">
    <source>
        <dbReference type="ARBA" id="ARBA00023273"/>
    </source>
</evidence>
<dbReference type="Proteomes" id="UP000243686">
    <property type="component" value="Unassembled WGS sequence"/>
</dbReference>
<dbReference type="EMBL" id="KV895529">
    <property type="protein sequence ID" value="OON17320.1"/>
    <property type="molecule type" value="Genomic_DNA"/>
</dbReference>
<evidence type="ECO:0000256" key="3">
    <source>
        <dbReference type="ARBA" id="ARBA00022490"/>
    </source>
</evidence>
<dbReference type="AlphaFoldDB" id="A0A1S8WS24"/>
<keyword evidence="4" id="KW-0282">Flagellum</keyword>
<dbReference type="InterPro" id="IPR008805">
    <property type="entry name" value="RIB43A"/>
</dbReference>
<feature type="coiled-coil region" evidence="10">
    <location>
        <begin position="207"/>
        <end position="286"/>
    </location>
</feature>
<dbReference type="Pfam" id="PF05914">
    <property type="entry name" value="RIB43A"/>
    <property type="match status" value="1"/>
</dbReference>
<evidence type="ECO:0000313" key="12">
    <source>
        <dbReference type="EMBL" id="OON17320.1"/>
    </source>
</evidence>
<accession>A0A1S8WS24</accession>
<comment type="similarity">
    <text evidence="2">Belongs to the RIB43A family.</text>
</comment>
<keyword evidence="13" id="KW-1185">Reference proteome</keyword>
<evidence type="ECO:0000256" key="9">
    <source>
        <dbReference type="ARBA" id="ARBA00046435"/>
    </source>
</evidence>
<keyword evidence="3" id="KW-0963">Cytoplasm</keyword>
<feature type="coiled-coil region" evidence="10">
    <location>
        <begin position="334"/>
        <end position="388"/>
    </location>
</feature>
<evidence type="ECO:0000256" key="11">
    <source>
        <dbReference type="SAM" id="Phobius"/>
    </source>
</evidence>